<dbReference type="OrthoDB" id="1696709at2"/>
<dbReference type="RefSeq" id="WP_128521292.1">
    <property type="nucleotide sequence ID" value="NZ_RJQC01000006.1"/>
</dbReference>
<dbReference type="AlphaFoldDB" id="A0A3N0HXY3"/>
<dbReference type="Pfam" id="PF04883">
    <property type="entry name" value="HK97-gp10_like"/>
    <property type="match status" value="1"/>
</dbReference>
<sequence>MATKVSIDQMASAIMDGLKEYADLATDDLKAAVKKTGNEVRKQIQSTAPKASGKYSKSWSVKTTKESSNGMEVTVYSRNRYQLAHLLEFGHAKRGGGRVAARPHIAAAEQAGIESFEQAIERSLRNG</sequence>
<protein>
    <submittedName>
        <fullName evidence="1">HK97 gp10 family phage protein</fullName>
    </submittedName>
</protein>
<keyword evidence="2" id="KW-1185">Reference proteome</keyword>
<evidence type="ECO:0000313" key="1">
    <source>
        <dbReference type="EMBL" id="RNM29050.1"/>
    </source>
</evidence>
<reference evidence="1 2" key="1">
    <citation type="submission" date="2018-11" db="EMBL/GenBank/DDBJ databases">
        <title>Clostridium sp. nov., a member of the family Erysipelotrichaceae isolated from pig faeces.</title>
        <authorList>
            <person name="Chang Y.-H."/>
        </authorList>
    </citation>
    <scope>NUCLEOTIDE SEQUENCE [LARGE SCALE GENOMIC DNA]</scope>
    <source>
        <strain evidence="1 2">YH-panp20</strain>
    </source>
</reference>
<comment type="caution">
    <text evidence="1">The sequence shown here is derived from an EMBL/GenBank/DDBJ whole genome shotgun (WGS) entry which is preliminary data.</text>
</comment>
<evidence type="ECO:0000313" key="2">
    <source>
        <dbReference type="Proteomes" id="UP000276568"/>
    </source>
</evidence>
<accession>A0A3N0HXY3</accession>
<dbReference type="InterPro" id="IPR010064">
    <property type="entry name" value="HK97-gp10_tail"/>
</dbReference>
<dbReference type="EMBL" id="RJQC01000006">
    <property type="protein sequence ID" value="RNM29050.1"/>
    <property type="molecule type" value="Genomic_DNA"/>
</dbReference>
<name>A0A3N0HXY3_9FIRM</name>
<gene>
    <name evidence="1" type="ORF">EDX97_11440</name>
</gene>
<dbReference type="Proteomes" id="UP000276568">
    <property type="component" value="Unassembled WGS sequence"/>
</dbReference>
<proteinExistence type="predicted"/>
<organism evidence="1 2">
    <name type="scientific">Absicoccus porci</name>
    <dbReference type="NCBI Taxonomy" id="2486576"/>
    <lineage>
        <taxon>Bacteria</taxon>
        <taxon>Bacillati</taxon>
        <taxon>Bacillota</taxon>
        <taxon>Erysipelotrichia</taxon>
        <taxon>Erysipelotrichales</taxon>
        <taxon>Erysipelotrichaceae</taxon>
        <taxon>Absicoccus</taxon>
    </lineage>
</organism>